<dbReference type="Pfam" id="PF01420">
    <property type="entry name" value="Methylase_S"/>
    <property type="match status" value="1"/>
</dbReference>
<organism evidence="5 6">
    <name type="scientific">Metabacillus fastidiosus</name>
    <dbReference type="NCBI Taxonomy" id="1458"/>
    <lineage>
        <taxon>Bacteria</taxon>
        <taxon>Bacillati</taxon>
        <taxon>Bacillota</taxon>
        <taxon>Bacilli</taxon>
        <taxon>Bacillales</taxon>
        <taxon>Bacillaceae</taxon>
        <taxon>Metabacillus</taxon>
    </lineage>
</organism>
<accession>A0ABU6NZH1</accession>
<name>A0ABU6NZH1_9BACI</name>
<dbReference type="SUPFAM" id="SSF116734">
    <property type="entry name" value="DNA methylase specificity domain"/>
    <property type="match status" value="2"/>
</dbReference>
<keyword evidence="5" id="KW-0540">Nuclease</keyword>
<dbReference type="Gene3D" id="1.10.287.1120">
    <property type="entry name" value="Bipartite methylase S protein"/>
    <property type="match status" value="1"/>
</dbReference>
<evidence type="ECO:0000259" key="4">
    <source>
        <dbReference type="Pfam" id="PF01420"/>
    </source>
</evidence>
<sequence length="405" mass="46681">MKNKRTPAIRFAGFTEDWEQRKLGEVYTERKERGNDSLQILSVSIHHGVSNKELDSDTLGKKVRRSEDKSLYKHVYFGDLVFNMMRAWQGAIGVVKLEGMVSPAYITAIPSAQLYPLFMDYCLRRDETIIQIDNLSYGVTDFRKRLYWNSFINVLCRIPSVPEQERITAFFTRLDNIISLHQQELITLKQTKQGFLQKIFSQEIQFKDDGGNDFPEWELKDLKTFFKYGKAGGTPKSTESKYYNGNIPFLSITDITSQGRYITSTKKTITEAGLDNSSAWLVPADSLIFSMYASVGQVTINKIPLATSQAMFSMIIKETECIEYIYQYLSFFKDSREILKYIETGTQGNLNAETVKNLLVPRPVLKEQQKIANFLARLDDIITLHQRELDVLKETKKAFLQKMFV</sequence>
<dbReference type="RefSeq" id="WP_328015334.1">
    <property type="nucleotide sequence ID" value="NZ_JARTFS010000009.1"/>
</dbReference>
<dbReference type="CDD" id="cd17275">
    <property type="entry name" value="RMtype1_S_MjaORF132P-TRD1-CR1_like"/>
    <property type="match status" value="1"/>
</dbReference>
<dbReference type="Gene3D" id="3.90.220.20">
    <property type="entry name" value="DNA methylase specificity domains"/>
    <property type="match status" value="2"/>
</dbReference>
<dbReference type="PANTHER" id="PTHR30408:SF12">
    <property type="entry name" value="TYPE I RESTRICTION ENZYME MJAVIII SPECIFICITY SUBUNIT"/>
    <property type="match status" value="1"/>
</dbReference>
<keyword evidence="5" id="KW-0378">Hydrolase</keyword>
<dbReference type="InterPro" id="IPR000055">
    <property type="entry name" value="Restrct_endonuc_typeI_TRD"/>
</dbReference>
<dbReference type="InterPro" id="IPR044946">
    <property type="entry name" value="Restrct_endonuc_typeI_TRD_sf"/>
</dbReference>
<evidence type="ECO:0000256" key="2">
    <source>
        <dbReference type="ARBA" id="ARBA00022747"/>
    </source>
</evidence>
<keyword evidence="6" id="KW-1185">Reference proteome</keyword>
<comment type="caution">
    <text evidence="5">The sequence shown here is derived from an EMBL/GenBank/DDBJ whole genome shotgun (WGS) entry which is preliminary data.</text>
</comment>
<dbReference type="Proteomes" id="UP001342826">
    <property type="component" value="Unassembled WGS sequence"/>
</dbReference>
<gene>
    <name evidence="5" type="ORF">P9271_12205</name>
</gene>
<keyword evidence="5" id="KW-0255">Endonuclease</keyword>
<evidence type="ECO:0000256" key="3">
    <source>
        <dbReference type="ARBA" id="ARBA00023125"/>
    </source>
</evidence>
<protein>
    <submittedName>
        <fullName evidence="5">Restriction endonuclease subunit S</fullName>
        <ecNumber evidence="5">3.1.21.-</ecNumber>
    </submittedName>
</protein>
<reference evidence="5 6" key="1">
    <citation type="submission" date="2023-03" db="EMBL/GenBank/DDBJ databases">
        <title>Bacillus Genome Sequencing.</title>
        <authorList>
            <person name="Dunlap C."/>
        </authorList>
    </citation>
    <scope>NUCLEOTIDE SEQUENCE [LARGE SCALE GENOMIC DNA]</scope>
    <source>
        <strain evidence="5 6">NRS-1717</strain>
    </source>
</reference>
<feature type="domain" description="Type I restriction modification DNA specificity" evidence="4">
    <location>
        <begin position="216"/>
        <end position="393"/>
    </location>
</feature>
<keyword evidence="2" id="KW-0680">Restriction system</keyword>
<evidence type="ECO:0000313" key="5">
    <source>
        <dbReference type="EMBL" id="MED4402078.1"/>
    </source>
</evidence>
<dbReference type="GO" id="GO:0004519">
    <property type="term" value="F:endonuclease activity"/>
    <property type="evidence" value="ECO:0007669"/>
    <property type="project" value="UniProtKB-KW"/>
</dbReference>
<evidence type="ECO:0000313" key="6">
    <source>
        <dbReference type="Proteomes" id="UP001342826"/>
    </source>
</evidence>
<dbReference type="GO" id="GO:0016787">
    <property type="term" value="F:hydrolase activity"/>
    <property type="evidence" value="ECO:0007669"/>
    <property type="project" value="UniProtKB-KW"/>
</dbReference>
<comment type="similarity">
    <text evidence="1">Belongs to the type-I restriction system S methylase family.</text>
</comment>
<keyword evidence="3" id="KW-0238">DNA-binding</keyword>
<dbReference type="InterPro" id="IPR052021">
    <property type="entry name" value="Type-I_RS_S_subunit"/>
</dbReference>
<proteinExistence type="inferred from homology"/>
<dbReference type="EMBL" id="JARTFS010000009">
    <property type="protein sequence ID" value="MED4402078.1"/>
    <property type="molecule type" value="Genomic_DNA"/>
</dbReference>
<dbReference type="PANTHER" id="PTHR30408">
    <property type="entry name" value="TYPE-1 RESTRICTION ENZYME ECOKI SPECIFICITY PROTEIN"/>
    <property type="match status" value="1"/>
</dbReference>
<evidence type="ECO:0000256" key="1">
    <source>
        <dbReference type="ARBA" id="ARBA00010923"/>
    </source>
</evidence>
<dbReference type="EC" id="3.1.21.-" evidence="5"/>